<feature type="region of interest" description="Disordered" evidence="6">
    <location>
        <begin position="262"/>
        <end position="285"/>
    </location>
</feature>
<evidence type="ECO:0000256" key="7">
    <source>
        <dbReference type="SAM" id="Phobius"/>
    </source>
</evidence>
<comment type="subcellular location">
    <subcellularLocation>
        <location evidence="1">Membrane</location>
        <topology evidence="1">Multi-pass membrane protein</topology>
    </subcellularLocation>
</comment>
<dbReference type="GeneID" id="98170882"/>
<comment type="caution">
    <text evidence="8">The sequence shown here is derived from an EMBL/GenBank/DDBJ whole genome shotgun (WGS) entry which is preliminary data.</text>
</comment>
<name>A0ABQ0FWQ2_9PEZI</name>
<feature type="transmembrane region" description="Helical" evidence="7">
    <location>
        <begin position="404"/>
        <end position="425"/>
    </location>
</feature>
<feature type="compositionally biased region" description="Basic and acidic residues" evidence="6">
    <location>
        <begin position="271"/>
        <end position="283"/>
    </location>
</feature>
<keyword evidence="5" id="KW-0175">Coiled coil</keyword>
<dbReference type="InterPro" id="IPR045863">
    <property type="entry name" value="CorA_TM1_TM2"/>
</dbReference>
<feature type="compositionally biased region" description="Basic residues" evidence="6">
    <location>
        <begin position="451"/>
        <end position="464"/>
    </location>
</feature>
<evidence type="ECO:0000256" key="4">
    <source>
        <dbReference type="ARBA" id="ARBA00023136"/>
    </source>
</evidence>
<feature type="region of interest" description="Disordered" evidence="6">
    <location>
        <begin position="486"/>
        <end position="512"/>
    </location>
</feature>
<dbReference type="SUPFAM" id="SSF144083">
    <property type="entry name" value="Magnesium transport protein CorA, transmembrane region"/>
    <property type="match status" value="1"/>
</dbReference>
<dbReference type="PANTHER" id="PTHR47685">
    <property type="entry name" value="MAGNESIUM TRANSPORT PROTEIN CORA"/>
    <property type="match status" value="1"/>
</dbReference>
<gene>
    <name evidence="8" type="ORF">MFIFM68171_00137</name>
</gene>
<evidence type="ECO:0000256" key="5">
    <source>
        <dbReference type="SAM" id="Coils"/>
    </source>
</evidence>
<feature type="compositionally biased region" description="Acidic residues" evidence="6">
    <location>
        <begin position="494"/>
        <end position="512"/>
    </location>
</feature>
<feature type="transmembrane region" description="Helical" evidence="7">
    <location>
        <begin position="356"/>
        <end position="382"/>
    </location>
</feature>
<proteinExistence type="predicted"/>
<feature type="coiled-coil region" evidence="5">
    <location>
        <begin position="301"/>
        <end position="335"/>
    </location>
</feature>
<evidence type="ECO:0000256" key="1">
    <source>
        <dbReference type="ARBA" id="ARBA00004141"/>
    </source>
</evidence>
<dbReference type="Proteomes" id="UP001628179">
    <property type="component" value="Unassembled WGS sequence"/>
</dbReference>
<evidence type="ECO:0000313" key="8">
    <source>
        <dbReference type="EMBL" id="GAB1309927.1"/>
    </source>
</evidence>
<dbReference type="Pfam" id="PF01544">
    <property type="entry name" value="CorA"/>
    <property type="match status" value="1"/>
</dbReference>
<reference evidence="8 9" key="1">
    <citation type="submission" date="2024-09" db="EMBL/GenBank/DDBJ databases">
        <title>Itraconazole resistance in Madurella fahalii resulting from another homologue of gene encoding cytochrome P450 14-alpha sterol demethylase (CYP51).</title>
        <authorList>
            <person name="Yoshioka I."/>
            <person name="Fahal A.H."/>
            <person name="Kaneko S."/>
            <person name="Yaguchi T."/>
        </authorList>
    </citation>
    <scope>NUCLEOTIDE SEQUENCE [LARGE SCALE GENOMIC DNA]</scope>
    <source>
        <strain evidence="8 9">IFM 68171</strain>
    </source>
</reference>
<evidence type="ECO:0000256" key="6">
    <source>
        <dbReference type="SAM" id="MobiDB-lite"/>
    </source>
</evidence>
<sequence>MPFLAYESHEGRRKIAKIINQVRDSNADTVLSDKNSALIKGYISSRTGPLHCRRTLDQYSYYMLETTERRDKDQVVYRWAKSLGKPKKEVPILMVDQLWLWVLPDGTVITSLPNTHQPSETYNIRKLLSEEIETNKSRRAIQGPDSLVDVILKTCLNIMTREGPGGVKLQECFQSSINTIAESEAVTMKKLLKTIDKLAYADDPFALTAEIDSFSRISVESAQLVEIIDIRDELNIIKSILTTQEKVLKEFQALIGSDEKATSSGDQAISRSKDARSKPDGTWREQPTTVFNSSRFVDEAIRIVEDNLNRVMEMNESAERVEAELKQLLQFKQQQASGWESRYAVKLSEQGKRQNTIMLVFTVVTIIFLPMSFIASFFAIGIREFPKDAESGEPNWPIHNVSEYLFGISIAISAVILIGISLLFARMARKSRKRLERAKQQPPPKPGQLARRAKLTTTKHRHAHKRDDSTLGSDCDSDLFVDEVKDARGGGAGGDDESESEASTADSDDGDDDNEYAQLFSRWRWHKHVPGIRWFWKWKLYEVRSVRRAGSRQQHRLRKGQEKWEWDYPLRRWRGRTYGAVGRFLAKWRSWTARLTLDGGGSEPGLKTYRQYVGEDRECQSDDERMRRDMKEMLHRERVQRRRTWIAGLFRLKHLDRTDDDDGPAVATNDRLVSSWMASFRKRRRRERDLEMGLEN</sequence>
<protein>
    <submittedName>
        <fullName evidence="8">Ankyrin repeat protein</fullName>
    </submittedName>
</protein>
<evidence type="ECO:0000313" key="9">
    <source>
        <dbReference type="Proteomes" id="UP001628179"/>
    </source>
</evidence>
<keyword evidence="2 7" id="KW-0812">Transmembrane</keyword>
<dbReference type="RefSeq" id="XP_070911660.1">
    <property type="nucleotide sequence ID" value="XM_071055559.1"/>
</dbReference>
<dbReference type="PANTHER" id="PTHR47685:SF1">
    <property type="entry name" value="MAGNESIUM TRANSPORT PROTEIN CORA"/>
    <property type="match status" value="1"/>
</dbReference>
<dbReference type="Gene3D" id="1.20.58.340">
    <property type="entry name" value="Magnesium transport protein CorA, transmembrane region"/>
    <property type="match status" value="1"/>
</dbReference>
<dbReference type="InterPro" id="IPR002523">
    <property type="entry name" value="MgTranspt_CorA/ZnTranspt_ZntB"/>
</dbReference>
<keyword evidence="9" id="KW-1185">Reference proteome</keyword>
<evidence type="ECO:0000256" key="3">
    <source>
        <dbReference type="ARBA" id="ARBA00022989"/>
    </source>
</evidence>
<keyword evidence="3 7" id="KW-1133">Transmembrane helix</keyword>
<evidence type="ECO:0000256" key="2">
    <source>
        <dbReference type="ARBA" id="ARBA00022692"/>
    </source>
</evidence>
<dbReference type="EMBL" id="BAAFSV010000001">
    <property type="protein sequence ID" value="GAB1309927.1"/>
    <property type="molecule type" value="Genomic_DNA"/>
</dbReference>
<keyword evidence="4 7" id="KW-0472">Membrane</keyword>
<organism evidence="8 9">
    <name type="scientific">Madurella fahalii</name>
    <dbReference type="NCBI Taxonomy" id="1157608"/>
    <lineage>
        <taxon>Eukaryota</taxon>
        <taxon>Fungi</taxon>
        <taxon>Dikarya</taxon>
        <taxon>Ascomycota</taxon>
        <taxon>Pezizomycotina</taxon>
        <taxon>Sordariomycetes</taxon>
        <taxon>Sordariomycetidae</taxon>
        <taxon>Sordariales</taxon>
        <taxon>Sordariales incertae sedis</taxon>
        <taxon>Madurella</taxon>
    </lineage>
</organism>
<feature type="region of interest" description="Disordered" evidence="6">
    <location>
        <begin position="434"/>
        <end position="474"/>
    </location>
</feature>
<dbReference type="InterPro" id="IPR050829">
    <property type="entry name" value="CorA_MIT"/>
</dbReference>
<accession>A0ABQ0FWQ2</accession>